<dbReference type="FunFam" id="1.10.472.10:FF:000060">
    <property type="entry name" value="D6-type cyclin"/>
    <property type="match status" value="1"/>
</dbReference>
<dbReference type="AlphaFoldDB" id="A0AAD8K7A4"/>
<dbReference type="InterPro" id="IPR048258">
    <property type="entry name" value="Cyclins_cyclin-box"/>
</dbReference>
<feature type="domain" description="Cyclin-like" evidence="7">
    <location>
        <begin position="159"/>
        <end position="248"/>
    </location>
</feature>
<evidence type="ECO:0000256" key="6">
    <source>
        <dbReference type="SAM" id="MobiDB-lite"/>
    </source>
</evidence>
<evidence type="ECO:0000259" key="7">
    <source>
        <dbReference type="SMART" id="SM00385"/>
    </source>
</evidence>
<feature type="domain" description="Cyclin-like" evidence="7">
    <location>
        <begin position="58"/>
        <end position="146"/>
    </location>
</feature>
<keyword evidence="2" id="KW-0132">Cell division</keyword>
<evidence type="ECO:0000256" key="5">
    <source>
        <dbReference type="RuleBase" id="RU000383"/>
    </source>
</evidence>
<evidence type="ECO:0000256" key="2">
    <source>
        <dbReference type="ARBA" id="ARBA00022618"/>
    </source>
</evidence>
<dbReference type="InterPro" id="IPR013763">
    <property type="entry name" value="Cyclin-like_dom"/>
</dbReference>
<dbReference type="SMART" id="SM01332">
    <property type="entry name" value="Cyclin_C"/>
    <property type="match status" value="1"/>
</dbReference>
<dbReference type="InterPro" id="IPR036915">
    <property type="entry name" value="Cyclin-like_sf"/>
</dbReference>
<proteinExistence type="inferred from homology"/>
<evidence type="ECO:0008006" key="11">
    <source>
        <dbReference type="Google" id="ProtNLM"/>
    </source>
</evidence>
<dbReference type="Pfam" id="PF02984">
    <property type="entry name" value="Cyclin_C"/>
    <property type="match status" value="1"/>
</dbReference>
<dbReference type="Gene3D" id="1.10.472.10">
    <property type="entry name" value="Cyclin-like"/>
    <property type="match status" value="2"/>
</dbReference>
<evidence type="ECO:0000256" key="4">
    <source>
        <dbReference type="ARBA" id="ARBA00023306"/>
    </source>
</evidence>
<comment type="similarity">
    <text evidence="1">Belongs to the cyclin family. Cyclin D subfamily.</text>
</comment>
<dbReference type="EMBL" id="JAUHHV010000007">
    <property type="protein sequence ID" value="KAK1417517.1"/>
    <property type="molecule type" value="Genomic_DNA"/>
</dbReference>
<feature type="region of interest" description="Disordered" evidence="6">
    <location>
        <begin position="271"/>
        <end position="299"/>
    </location>
</feature>
<name>A0AAD8K7A4_TARER</name>
<dbReference type="Pfam" id="PF00134">
    <property type="entry name" value="Cyclin_N"/>
    <property type="match status" value="1"/>
</dbReference>
<protein>
    <recommendedName>
        <fullName evidence="11">Cyclin D3</fullName>
    </recommendedName>
</protein>
<evidence type="ECO:0000259" key="8">
    <source>
        <dbReference type="SMART" id="SM01332"/>
    </source>
</evidence>
<feature type="domain" description="Cyclin C-terminal" evidence="8">
    <location>
        <begin position="155"/>
        <end position="276"/>
    </location>
</feature>
<reference evidence="9" key="1">
    <citation type="journal article" date="2023" name="bioRxiv">
        <title>Improved chromosome-level genome assembly for marigold (Tagetes erecta).</title>
        <authorList>
            <person name="Jiang F."/>
            <person name="Yuan L."/>
            <person name="Wang S."/>
            <person name="Wang H."/>
            <person name="Xu D."/>
            <person name="Wang A."/>
            <person name="Fan W."/>
        </authorList>
    </citation>
    <scope>NUCLEOTIDE SEQUENCE</scope>
    <source>
        <strain evidence="9">WSJ</strain>
        <tissue evidence="9">Leaf</tissue>
    </source>
</reference>
<evidence type="ECO:0000313" key="10">
    <source>
        <dbReference type="Proteomes" id="UP001229421"/>
    </source>
</evidence>
<dbReference type="PROSITE" id="PS00292">
    <property type="entry name" value="CYCLINS"/>
    <property type="match status" value="1"/>
</dbReference>
<accession>A0AAD8K7A4</accession>
<dbReference type="CDD" id="cd20544">
    <property type="entry name" value="CYCLIN_AtCycD-like_rpt2"/>
    <property type="match status" value="1"/>
</dbReference>
<gene>
    <name evidence="9" type="ORF">QVD17_26646</name>
</gene>
<dbReference type="CDD" id="cd20543">
    <property type="entry name" value="CYCLIN_AtCycD-like_rpt1"/>
    <property type="match status" value="1"/>
</dbReference>
<dbReference type="GO" id="GO:0051301">
    <property type="term" value="P:cell division"/>
    <property type="evidence" value="ECO:0007669"/>
    <property type="project" value="UniProtKB-KW"/>
</dbReference>
<evidence type="ECO:0000256" key="3">
    <source>
        <dbReference type="ARBA" id="ARBA00023127"/>
    </source>
</evidence>
<comment type="caution">
    <text evidence="9">The sequence shown here is derived from an EMBL/GenBank/DDBJ whole genome shotgun (WGS) entry which is preliminary data.</text>
</comment>
<dbReference type="SUPFAM" id="SSF47954">
    <property type="entry name" value="Cyclin-like"/>
    <property type="match status" value="2"/>
</dbReference>
<dbReference type="InterPro" id="IPR004367">
    <property type="entry name" value="Cyclin_C-dom"/>
</dbReference>
<dbReference type="PANTHER" id="PTHR10177">
    <property type="entry name" value="CYCLINS"/>
    <property type="match status" value="1"/>
</dbReference>
<dbReference type="InterPro" id="IPR006671">
    <property type="entry name" value="Cyclin_N"/>
</dbReference>
<evidence type="ECO:0000313" key="9">
    <source>
        <dbReference type="EMBL" id="KAK1417517.1"/>
    </source>
</evidence>
<keyword evidence="10" id="KW-1185">Reference proteome</keyword>
<dbReference type="InterPro" id="IPR039361">
    <property type="entry name" value="Cyclin"/>
</dbReference>
<organism evidence="9 10">
    <name type="scientific">Tagetes erecta</name>
    <name type="common">African marigold</name>
    <dbReference type="NCBI Taxonomy" id="13708"/>
    <lineage>
        <taxon>Eukaryota</taxon>
        <taxon>Viridiplantae</taxon>
        <taxon>Streptophyta</taxon>
        <taxon>Embryophyta</taxon>
        <taxon>Tracheophyta</taxon>
        <taxon>Spermatophyta</taxon>
        <taxon>Magnoliopsida</taxon>
        <taxon>eudicotyledons</taxon>
        <taxon>Gunneridae</taxon>
        <taxon>Pentapetalae</taxon>
        <taxon>asterids</taxon>
        <taxon>campanulids</taxon>
        <taxon>Asterales</taxon>
        <taxon>Asteraceae</taxon>
        <taxon>Asteroideae</taxon>
        <taxon>Heliantheae alliance</taxon>
        <taxon>Tageteae</taxon>
        <taxon>Tagetes</taxon>
    </lineage>
</organism>
<dbReference type="Proteomes" id="UP001229421">
    <property type="component" value="Unassembled WGS sequence"/>
</dbReference>
<keyword evidence="3 5" id="KW-0195">Cyclin</keyword>
<keyword evidence="4" id="KW-0131">Cell cycle</keyword>
<evidence type="ECO:0000256" key="1">
    <source>
        <dbReference type="ARBA" id="ARBA00009065"/>
    </source>
</evidence>
<feature type="compositionally biased region" description="Low complexity" evidence="6">
    <location>
        <begin position="271"/>
        <end position="280"/>
    </location>
</feature>
<dbReference type="SMART" id="SM00385">
    <property type="entry name" value="CYCLIN"/>
    <property type="match status" value="2"/>
</dbReference>
<sequence length="299" mass="34203">MAISSPSSASFYYEHQHHPLSQDINDDEQLVSLFTKEQLQTLLTCTFDDPSARKQAVEWILKVKSHFGFTHLTAIVAINYVDRFVSSFCFQEPCPWMMQLLAVTCLSLAAKLEQTQVPSLLDLQVDDTNYLFHPKNIQKMELLVMTTLNWNMNPITPISFLVHIITRLGLNTHLHRDFVDKCEDLILFLVSDSRFVGYKPSVVATAAMLHVLDQQVDFFNHVDYQKQLLEAFKTTKEKVKECNKMIVEVSHSSSFNLKKRKFEENEIISSSAPSSSSYRSSSEHHHGQPLVKKPAITIP</sequence>